<dbReference type="SMART" id="SM00906">
    <property type="entry name" value="Fungal_trans"/>
    <property type="match status" value="1"/>
</dbReference>
<evidence type="ECO:0000256" key="1">
    <source>
        <dbReference type="ARBA" id="ARBA00022723"/>
    </source>
</evidence>
<feature type="compositionally biased region" description="Low complexity" evidence="6">
    <location>
        <begin position="1"/>
        <end position="19"/>
    </location>
</feature>
<dbReference type="InterPro" id="IPR001138">
    <property type="entry name" value="Zn2Cys6_DnaBD"/>
</dbReference>
<dbReference type="GO" id="GO:0006351">
    <property type="term" value="P:DNA-templated transcription"/>
    <property type="evidence" value="ECO:0007669"/>
    <property type="project" value="InterPro"/>
</dbReference>
<dbReference type="CDD" id="cd00067">
    <property type="entry name" value="GAL4"/>
    <property type="match status" value="1"/>
</dbReference>
<dbReference type="PANTHER" id="PTHR47425:SF2">
    <property type="entry name" value="FARB-RELATED"/>
    <property type="match status" value="1"/>
</dbReference>
<dbReference type="PROSITE" id="PS00463">
    <property type="entry name" value="ZN2_CY6_FUNGAL_1"/>
    <property type="match status" value="1"/>
</dbReference>
<dbReference type="CDD" id="cd12148">
    <property type="entry name" value="fungal_TF_MHR"/>
    <property type="match status" value="1"/>
</dbReference>
<evidence type="ECO:0000256" key="2">
    <source>
        <dbReference type="ARBA" id="ARBA00023015"/>
    </source>
</evidence>
<keyword evidence="1" id="KW-0479">Metal-binding</keyword>
<dbReference type="Gene3D" id="4.10.240.10">
    <property type="entry name" value="Zn(2)-C6 fungal-type DNA-binding domain"/>
    <property type="match status" value="1"/>
</dbReference>
<keyword evidence="9" id="KW-1185">Reference proteome</keyword>
<dbReference type="GO" id="GO:0008270">
    <property type="term" value="F:zinc ion binding"/>
    <property type="evidence" value="ECO:0007669"/>
    <property type="project" value="InterPro"/>
</dbReference>
<keyword evidence="3" id="KW-0238">DNA-binding</keyword>
<evidence type="ECO:0000256" key="4">
    <source>
        <dbReference type="ARBA" id="ARBA00023163"/>
    </source>
</evidence>
<dbReference type="SUPFAM" id="SSF57701">
    <property type="entry name" value="Zn2/Cys6 DNA-binding domain"/>
    <property type="match status" value="1"/>
</dbReference>
<keyword evidence="4" id="KW-0804">Transcription</keyword>
<dbReference type="PANTHER" id="PTHR47425">
    <property type="entry name" value="FARB-RELATED"/>
    <property type="match status" value="1"/>
</dbReference>
<dbReference type="SMART" id="SM00066">
    <property type="entry name" value="GAL4"/>
    <property type="match status" value="1"/>
</dbReference>
<evidence type="ECO:0000256" key="3">
    <source>
        <dbReference type="ARBA" id="ARBA00023125"/>
    </source>
</evidence>
<protein>
    <submittedName>
        <fullName evidence="8">C6 transcription factor</fullName>
    </submittedName>
</protein>
<evidence type="ECO:0000259" key="7">
    <source>
        <dbReference type="PROSITE" id="PS50048"/>
    </source>
</evidence>
<gene>
    <name evidence="8" type="ORF">AAP_04476</name>
</gene>
<organism evidence="8 9">
    <name type="scientific">Ascosphaera apis ARSEF 7405</name>
    <dbReference type="NCBI Taxonomy" id="392613"/>
    <lineage>
        <taxon>Eukaryota</taxon>
        <taxon>Fungi</taxon>
        <taxon>Dikarya</taxon>
        <taxon>Ascomycota</taxon>
        <taxon>Pezizomycotina</taxon>
        <taxon>Eurotiomycetes</taxon>
        <taxon>Eurotiomycetidae</taxon>
        <taxon>Onygenales</taxon>
        <taxon>Ascosphaeraceae</taxon>
        <taxon>Ascosphaera</taxon>
    </lineage>
</organism>
<proteinExistence type="predicted"/>
<reference evidence="8 9" key="1">
    <citation type="journal article" date="2016" name="Genome Biol. Evol.">
        <title>Divergent and convergent evolution of fungal pathogenicity.</title>
        <authorList>
            <person name="Shang Y."/>
            <person name="Xiao G."/>
            <person name="Zheng P."/>
            <person name="Cen K."/>
            <person name="Zhan S."/>
            <person name="Wang C."/>
        </authorList>
    </citation>
    <scope>NUCLEOTIDE SEQUENCE [LARGE SCALE GENOMIC DNA]</scope>
    <source>
        <strain evidence="8 9">ARSEF 7405</strain>
    </source>
</reference>
<dbReference type="VEuPathDB" id="FungiDB:AAP_04476"/>
<dbReference type="OrthoDB" id="4205615at2759"/>
<dbReference type="Pfam" id="PF04082">
    <property type="entry name" value="Fungal_trans"/>
    <property type="match status" value="1"/>
</dbReference>
<sequence>MDSNTSTQTATADSSSAAMSKRKASSLGPPNSHARPVKRRASKACCCCRSRKVRCDVVEHGPPCTNCRLDEVECVVTDSKRKKKPRIEENSNETSDAASASAKAPATKQSSPSQSRASFSAPRNLGPNSPSSPSSASVDLERGQHVPHLLYQTREKTAEAFEMSNNQNRRMSSIPGVPNSFPLANMRLAAQHLLGDVPGLQAPLPPPPPQQQPRIRGALPLYIRPLPSRYDIVDVDYLEAKGALRIPDLELRTELIKAYVRFVHPFMPLLELDDFLSTIAQKSPKKPVSLLLFQAVMFAGTAYVPIEFLHAAGFSSRKIARKTFFLRARILYDLDYESDRIALVQSLLLMTHWYEMPDDQKDTWHWMGVSLSLAHTIGIHRDPSSSSLDLKQQRLWKRIWWSTYTRDREIALGMRRPTRIKDEDCDVPLPTVDDFNIQPLSPQALQAAGNCELLLDLGHQRDLAQLFIEKSKLCLCISHVLTTQYSVLSHKNFGGSKETTMMLVPKKAAAEGCEVRKCDQELEMWFARLPAVARYYPSGPVSLSKLSSVEEVLHTHRALLKMVYLTTSSALHRPQVLPSTPVPQVEVELQELSRAKVRKAAVEITDVAQDLYRRELVRYLPTTGITVLLPAVIIHLLDIKCNNATVRQASLSRFYQCMQILQQLREIYFSADFASQFLEAAIRKADINLSSSPQDQQNQHGNLSNGCTVEGNISASVGDHRANLAANGVGTEGNLRHASSTQNNMPIPPQGTCPPNGGSLTPPPDLAAEDPPSQPPLKFSFQPGPTFSTPVISGLDHLEQNRNDGVFTTATPPQSVPSENGSTNNINPLVNIENRDQFSSESPFAINLQMLNNRGNVGSMGFGIPGLTNPATSATPRAAPTVISNVGASPEKSYIANPDTFTPSTDFDMETQDLNTFRTLAHDVDITPNDLDALINFDDAVGDFFVGTDMEMHPEFDFNADVMGKMDMNGTSDYTAQSMDWMTLGESSAEAPNTMATLTNMPVHMAPNNE</sequence>
<feature type="domain" description="Zn(2)-C6 fungal-type" evidence="7">
    <location>
        <begin position="44"/>
        <end position="76"/>
    </location>
</feature>
<feature type="region of interest" description="Disordered" evidence="6">
    <location>
        <begin position="1"/>
        <end position="43"/>
    </location>
</feature>
<feature type="compositionally biased region" description="Low complexity" evidence="6">
    <location>
        <begin position="94"/>
        <end position="137"/>
    </location>
</feature>
<evidence type="ECO:0000256" key="6">
    <source>
        <dbReference type="SAM" id="MobiDB-lite"/>
    </source>
</evidence>
<dbReference type="Proteomes" id="UP000242877">
    <property type="component" value="Unassembled WGS sequence"/>
</dbReference>
<dbReference type="AlphaFoldDB" id="A0A162JHD3"/>
<feature type="region of interest" description="Disordered" evidence="6">
    <location>
        <begin position="730"/>
        <end position="792"/>
    </location>
</feature>
<dbReference type="GO" id="GO:0000981">
    <property type="term" value="F:DNA-binding transcription factor activity, RNA polymerase II-specific"/>
    <property type="evidence" value="ECO:0007669"/>
    <property type="project" value="InterPro"/>
</dbReference>
<evidence type="ECO:0000313" key="9">
    <source>
        <dbReference type="Proteomes" id="UP000242877"/>
    </source>
</evidence>
<dbReference type="InterPro" id="IPR036864">
    <property type="entry name" value="Zn2-C6_fun-type_DNA-bd_sf"/>
</dbReference>
<dbReference type="InterPro" id="IPR007219">
    <property type="entry name" value="XnlR_reg_dom"/>
</dbReference>
<comment type="caution">
    <text evidence="8">The sequence shown here is derived from an EMBL/GenBank/DDBJ whole genome shotgun (WGS) entry which is preliminary data.</text>
</comment>
<feature type="region of interest" description="Disordered" evidence="6">
    <location>
        <begin position="78"/>
        <end position="140"/>
    </location>
</feature>
<evidence type="ECO:0000313" key="8">
    <source>
        <dbReference type="EMBL" id="KZZ89329.1"/>
    </source>
</evidence>
<keyword evidence="2" id="KW-0805">Transcription regulation</keyword>
<dbReference type="GO" id="GO:0003677">
    <property type="term" value="F:DNA binding"/>
    <property type="evidence" value="ECO:0007669"/>
    <property type="project" value="UniProtKB-KW"/>
</dbReference>
<evidence type="ECO:0000256" key="5">
    <source>
        <dbReference type="ARBA" id="ARBA00023242"/>
    </source>
</evidence>
<name>A0A162JHD3_9EURO</name>
<accession>A0A162JHD3</accession>
<dbReference type="PROSITE" id="PS50048">
    <property type="entry name" value="ZN2_CY6_FUNGAL_2"/>
    <property type="match status" value="1"/>
</dbReference>
<keyword evidence="5" id="KW-0539">Nucleus</keyword>
<dbReference type="EMBL" id="AZGZ01000021">
    <property type="protein sequence ID" value="KZZ89329.1"/>
    <property type="molecule type" value="Genomic_DNA"/>
</dbReference>
<dbReference type="InterPro" id="IPR052761">
    <property type="entry name" value="Fungal_Detox/Toxin_TFs"/>
</dbReference>